<dbReference type="OrthoDB" id="3825402at2"/>
<sequence>MIDYPFTGTSIQWNNVPAKGVGISRREYDNSARIEAARATRARILAAAHELLVRGGFTALTIAALARTAKVSPQTIYNSIGGKAEVLKACYDITLAGDDEPVPLAERPAFRRMFETDDAGTFIDHYASWCRIVYDRVGPLLGAVTQPGVGGDGADEFMNQVEDERRRGTAGAIGAFAERFGLKVGLSLEHAVDAVWALNSPEVYDRLVRRCGWTANAYEEWLAKLLRGVLVAG</sequence>
<keyword evidence="1 2" id="KW-0238">DNA-binding</keyword>
<proteinExistence type="predicted"/>
<dbReference type="RefSeq" id="WP_124969273.1">
    <property type="nucleotide sequence ID" value="NZ_RQVS01000002.1"/>
</dbReference>
<organism evidence="4 5">
    <name type="scientific">Gulosibacter macacae</name>
    <dbReference type="NCBI Taxonomy" id="2488791"/>
    <lineage>
        <taxon>Bacteria</taxon>
        <taxon>Bacillati</taxon>
        <taxon>Actinomycetota</taxon>
        <taxon>Actinomycetes</taxon>
        <taxon>Micrococcales</taxon>
        <taxon>Microbacteriaceae</taxon>
        <taxon>Gulosibacter</taxon>
    </lineage>
</organism>
<feature type="DNA-binding region" description="H-T-H motif" evidence="2">
    <location>
        <begin position="61"/>
        <end position="80"/>
    </location>
</feature>
<evidence type="ECO:0000313" key="5">
    <source>
        <dbReference type="Proteomes" id="UP000274391"/>
    </source>
</evidence>
<dbReference type="InterPro" id="IPR009057">
    <property type="entry name" value="Homeodomain-like_sf"/>
</dbReference>
<keyword evidence="5" id="KW-1185">Reference proteome</keyword>
<evidence type="ECO:0000256" key="1">
    <source>
        <dbReference type="ARBA" id="ARBA00023125"/>
    </source>
</evidence>
<gene>
    <name evidence="4" type="ORF">EG850_01845</name>
</gene>
<evidence type="ECO:0000259" key="3">
    <source>
        <dbReference type="PROSITE" id="PS50977"/>
    </source>
</evidence>
<dbReference type="Gene3D" id="1.10.357.10">
    <property type="entry name" value="Tetracycline Repressor, domain 2"/>
    <property type="match status" value="1"/>
</dbReference>
<dbReference type="AlphaFoldDB" id="A0A3P3VZH8"/>
<evidence type="ECO:0000256" key="2">
    <source>
        <dbReference type="PROSITE-ProRule" id="PRU00335"/>
    </source>
</evidence>
<dbReference type="PROSITE" id="PS50977">
    <property type="entry name" value="HTH_TETR_2"/>
    <property type="match status" value="1"/>
</dbReference>
<reference evidence="4 5" key="1">
    <citation type="submission" date="2018-11" db="EMBL/GenBank/DDBJ databases">
        <title>YIM 102482-1 draft genome.</title>
        <authorList>
            <person name="Li G."/>
            <person name="Jiang Y."/>
        </authorList>
    </citation>
    <scope>NUCLEOTIDE SEQUENCE [LARGE SCALE GENOMIC DNA]</scope>
    <source>
        <strain evidence="4 5">YIM 102482-1</strain>
    </source>
</reference>
<name>A0A3P3VZH8_9MICO</name>
<feature type="domain" description="HTH tetR-type" evidence="3">
    <location>
        <begin position="38"/>
        <end position="98"/>
    </location>
</feature>
<evidence type="ECO:0000313" key="4">
    <source>
        <dbReference type="EMBL" id="RRJ88212.1"/>
    </source>
</evidence>
<dbReference type="EMBL" id="RQVS01000002">
    <property type="protein sequence ID" value="RRJ88212.1"/>
    <property type="molecule type" value="Genomic_DNA"/>
</dbReference>
<protein>
    <submittedName>
        <fullName evidence="4">TetR/AcrR family transcriptional regulator</fullName>
    </submittedName>
</protein>
<dbReference type="SUPFAM" id="SSF46689">
    <property type="entry name" value="Homeodomain-like"/>
    <property type="match status" value="1"/>
</dbReference>
<comment type="caution">
    <text evidence="4">The sequence shown here is derived from an EMBL/GenBank/DDBJ whole genome shotgun (WGS) entry which is preliminary data.</text>
</comment>
<dbReference type="InterPro" id="IPR001647">
    <property type="entry name" value="HTH_TetR"/>
</dbReference>
<accession>A0A3P3VZH8</accession>
<dbReference type="Proteomes" id="UP000274391">
    <property type="component" value="Unassembled WGS sequence"/>
</dbReference>
<dbReference type="GO" id="GO:0003677">
    <property type="term" value="F:DNA binding"/>
    <property type="evidence" value="ECO:0007669"/>
    <property type="project" value="UniProtKB-UniRule"/>
</dbReference>
<dbReference type="Pfam" id="PF00440">
    <property type="entry name" value="TetR_N"/>
    <property type="match status" value="1"/>
</dbReference>